<gene>
    <name evidence="1" type="ORF">F7Q99_20280</name>
</gene>
<evidence type="ECO:0000313" key="1">
    <source>
        <dbReference type="EMBL" id="MQS14537.1"/>
    </source>
</evidence>
<reference evidence="1 2" key="1">
    <citation type="submission" date="2019-09" db="EMBL/GenBank/DDBJ databases">
        <title>Genome Sequences of Streptomyces kaniharaensis ATCC 21070.</title>
        <authorList>
            <person name="Zhu W."/>
            <person name="De Crecy-Lagard V."/>
            <person name="Richards N.G."/>
        </authorList>
    </citation>
    <scope>NUCLEOTIDE SEQUENCE [LARGE SCALE GENOMIC DNA]</scope>
    <source>
        <strain evidence="1 2">SF-557</strain>
    </source>
</reference>
<dbReference type="OrthoDB" id="9911558at2"/>
<name>A0A6N7KW45_9ACTN</name>
<dbReference type="AlphaFoldDB" id="A0A6N7KW45"/>
<keyword evidence="2" id="KW-1185">Reference proteome</keyword>
<dbReference type="EMBL" id="WBOF01000001">
    <property type="protein sequence ID" value="MQS14537.1"/>
    <property type="molecule type" value="Genomic_DNA"/>
</dbReference>
<organism evidence="1 2">
    <name type="scientific">Streptomyces kaniharaensis</name>
    <dbReference type="NCBI Taxonomy" id="212423"/>
    <lineage>
        <taxon>Bacteria</taxon>
        <taxon>Bacillati</taxon>
        <taxon>Actinomycetota</taxon>
        <taxon>Actinomycetes</taxon>
        <taxon>Kitasatosporales</taxon>
        <taxon>Streptomycetaceae</taxon>
        <taxon>Streptomyces</taxon>
    </lineage>
</organism>
<sequence>MSVVGGTPSESTYTTMGHCPRCYAYTRGRLLRTVDERRELIQHDDCPGSPPTEVRACTYNG</sequence>
<comment type="caution">
    <text evidence="1">The sequence shown here is derived from an EMBL/GenBank/DDBJ whole genome shotgun (WGS) entry which is preliminary data.</text>
</comment>
<proteinExistence type="predicted"/>
<protein>
    <submittedName>
        <fullName evidence="1">Uncharacterized protein</fullName>
    </submittedName>
</protein>
<accession>A0A6N7KW45</accession>
<evidence type="ECO:0000313" key="2">
    <source>
        <dbReference type="Proteomes" id="UP000450000"/>
    </source>
</evidence>
<dbReference type="Proteomes" id="UP000450000">
    <property type="component" value="Unassembled WGS sequence"/>
</dbReference>
<dbReference type="RefSeq" id="WP_153463364.1">
    <property type="nucleotide sequence ID" value="NZ_WBOF01000001.1"/>
</dbReference>